<keyword evidence="2" id="KW-1185">Reference proteome</keyword>
<proteinExistence type="predicted"/>
<dbReference type="EMBL" id="JXTB01000486">
    <property type="protein sequence ID" value="PON38758.1"/>
    <property type="molecule type" value="Genomic_DNA"/>
</dbReference>
<protein>
    <submittedName>
        <fullName evidence="1">Uncharacterized protein</fullName>
    </submittedName>
</protein>
<accession>A0A2P5AQD1</accession>
<reference evidence="2" key="1">
    <citation type="submission" date="2016-06" db="EMBL/GenBank/DDBJ databases">
        <title>Parallel loss of symbiosis genes in relatives of nitrogen-fixing non-legume Parasponia.</title>
        <authorList>
            <person name="Van Velzen R."/>
            <person name="Holmer R."/>
            <person name="Bu F."/>
            <person name="Rutten L."/>
            <person name="Van Zeijl A."/>
            <person name="Liu W."/>
            <person name="Santuari L."/>
            <person name="Cao Q."/>
            <person name="Sharma T."/>
            <person name="Shen D."/>
            <person name="Roswanjaya Y."/>
            <person name="Wardhani T."/>
            <person name="Kalhor M.S."/>
            <person name="Jansen J."/>
            <person name="Van den Hoogen J."/>
            <person name="Gungor B."/>
            <person name="Hartog M."/>
            <person name="Hontelez J."/>
            <person name="Verver J."/>
            <person name="Yang W.-C."/>
            <person name="Schijlen E."/>
            <person name="Repin R."/>
            <person name="Schilthuizen M."/>
            <person name="Schranz E."/>
            <person name="Heidstra R."/>
            <person name="Miyata K."/>
            <person name="Fedorova E."/>
            <person name="Kohlen W."/>
            <person name="Bisseling T."/>
            <person name="Smit S."/>
            <person name="Geurts R."/>
        </authorList>
    </citation>
    <scope>NUCLEOTIDE SEQUENCE [LARGE SCALE GENOMIC DNA]</scope>
    <source>
        <strain evidence="2">cv. WU1-14</strain>
    </source>
</reference>
<evidence type="ECO:0000313" key="2">
    <source>
        <dbReference type="Proteomes" id="UP000237105"/>
    </source>
</evidence>
<name>A0A2P5AQD1_PARAD</name>
<gene>
    <name evidence="1" type="ORF">PanWU01x14_310220</name>
</gene>
<organism evidence="1 2">
    <name type="scientific">Parasponia andersonii</name>
    <name type="common">Sponia andersonii</name>
    <dbReference type="NCBI Taxonomy" id="3476"/>
    <lineage>
        <taxon>Eukaryota</taxon>
        <taxon>Viridiplantae</taxon>
        <taxon>Streptophyta</taxon>
        <taxon>Embryophyta</taxon>
        <taxon>Tracheophyta</taxon>
        <taxon>Spermatophyta</taxon>
        <taxon>Magnoliopsida</taxon>
        <taxon>eudicotyledons</taxon>
        <taxon>Gunneridae</taxon>
        <taxon>Pentapetalae</taxon>
        <taxon>rosids</taxon>
        <taxon>fabids</taxon>
        <taxon>Rosales</taxon>
        <taxon>Cannabaceae</taxon>
        <taxon>Parasponia</taxon>
    </lineage>
</organism>
<comment type="caution">
    <text evidence="1">The sequence shown here is derived from an EMBL/GenBank/DDBJ whole genome shotgun (WGS) entry which is preliminary data.</text>
</comment>
<sequence length="120" mass="13218">MAILKVSKGSPLATCRSSGWATLCLWWRWPSSWSTGRPSFHYSPHHKATNSGRVAAYTDYLVAASAASKRINLIDLMKLEGYDPSAESNPGMLRSLSFENQKPHVKNVVAQLIRTRGGAD</sequence>
<evidence type="ECO:0000313" key="1">
    <source>
        <dbReference type="EMBL" id="PON38758.1"/>
    </source>
</evidence>
<dbReference type="Proteomes" id="UP000237105">
    <property type="component" value="Unassembled WGS sequence"/>
</dbReference>
<dbReference type="AlphaFoldDB" id="A0A2P5AQD1"/>